<reference evidence="5 6" key="1">
    <citation type="submission" date="2022-03" db="EMBL/GenBank/DDBJ databases">
        <authorList>
            <person name="Macdonald S."/>
            <person name="Ahmed S."/>
            <person name="Newling K."/>
        </authorList>
    </citation>
    <scope>NUCLEOTIDE SEQUENCE [LARGE SCALE GENOMIC DNA]</scope>
</reference>
<dbReference type="EMBL" id="CAKOAT010060155">
    <property type="protein sequence ID" value="CAH8304819.1"/>
    <property type="molecule type" value="Genomic_DNA"/>
</dbReference>
<dbReference type="GO" id="GO:0016020">
    <property type="term" value="C:membrane"/>
    <property type="evidence" value="ECO:0007669"/>
    <property type="project" value="UniProtKB-SubCell"/>
</dbReference>
<feature type="compositionally biased region" description="Basic and acidic residues" evidence="3">
    <location>
        <begin position="1"/>
        <end position="17"/>
    </location>
</feature>
<evidence type="ECO:0008006" key="7">
    <source>
        <dbReference type="Google" id="ProtNLM"/>
    </source>
</evidence>
<evidence type="ECO:0000256" key="2">
    <source>
        <dbReference type="ARBA" id="ARBA00023136"/>
    </source>
</evidence>
<evidence type="ECO:0000256" key="3">
    <source>
        <dbReference type="SAM" id="MobiDB-lite"/>
    </source>
</evidence>
<keyword evidence="6" id="KW-1185">Reference proteome</keyword>
<dbReference type="InterPro" id="IPR044839">
    <property type="entry name" value="NDR1-like"/>
</dbReference>
<feature type="transmembrane region" description="Helical" evidence="4">
    <location>
        <begin position="72"/>
        <end position="99"/>
    </location>
</feature>
<dbReference type="PANTHER" id="PTHR31234:SF34">
    <property type="entry name" value="LATE EMBRYOGENESIS ABUNDANT HYDROXYPROLINE-RICH GLYCOPROTEIN FAMILY PROTEIN"/>
    <property type="match status" value="1"/>
</dbReference>
<comment type="subcellular location">
    <subcellularLocation>
        <location evidence="1">Membrane</location>
    </subcellularLocation>
</comment>
<protein>
    <recommendedName>
        <fullName evidence="7">Late embryogenesis abundant protein LEA-2 subgroup domain-containing protein</fullName>
    </recommendedName>
</protein>
<proteinExistence type="predicted"/>
<feature type="region of interest" description="Disordered" evidence="3">
    <location>
        <begin position="1"/>
        <end position="59"/>
    </location>
</feature>
<evidence type="ECO:0000256" key="4">
    <source>
        <dbReference type="SAM" id="Phobius"/>
    </source>
</evidence>
<evidence type="ECO:0000313" key="5">
    <source>
        <dbReference type="EMBL" id="CAH8304819.1"/>
    </source>
</evidence>
<comment type="caution">
    <text evidence="5">The sequence shown here is derived from an EMBL/GenBank/DDBJ whole genome shotgun (WGS) entry which is preliminary data.</text>
</comment>
<keyword evidence="4" id="KW-0812">Transmembrane</keyword>
<keyword evidence="4" id="KW-1133">Transmembrane helix</keyword>
<accession>A0ABC8J4H1</accession>
<gene>
    <name evidence="5" type="ORF">ERUC_LOCUS3713</name>
</gene>
<feature type="compositionally biased region" description="Low complexity" evidence="3">
    <location>
        <begin position="32"/>
        <end position="46"/>
    </location>
</feature>
<evidence type="ECO:0000256" key="1">
    <source>
        <dbReference type="ARBA" id="ARBA00004370"/>
    </source>
</evidence>
<dbReference type="PANTHER" id="PTHR31234">
    <property type="entry name" value="LATE EMBRYOGENESIS ABUNDANT (LEA) HYDROXYPROLINE-RICH GLYCOPROTEIN FAMILY"/>
    <property type="match status" value="1"/>
</dbReference>
<organism evidence="5 6">
    <name type="scientific">Eruca vesicaria subsp. sativa</name>
    <name type="common">Garden rocket</name>
    <name type="synonym">Eruca sativa</name>
    <dbReference type="NCBI Taxonomy" id="29727"/>
    <lineage>
        <taxon>Eukaryota</taxon>
        <taxon>Viridiplantae</taxon>
        <taxon>Streptophyta</taxon>
        <taxon>Embryophyta</taxon>
        <taxon>Tracheophyta</taxon>
        <taxon>Spermatophyta</taxon>
        <taxon>Magnoliopsida</taxon>
        <taxon>eudicotyledons</taxon>
        <taxon>Gunneridae</taxon>
        <taxon>Pentapetalae</taxon>
        <taxon>rosids</taxon>
        <taxon>malvids</taxon>
        <taxon>Brassicales</taxon>
        <taxon>Brassicaceae</taxon>
        <taxon>Brassiceae</taxon>
        <taxon>Eruca</taxon>
    </lineage>
</organism>
<dbReference type="AlphaFoldDB" id="A0ABC8J4H1"/>
<keyword evidence="2 4" id="KW-0472">Membrane</keyword>
<evidence type="ECO:0000313" key="6">
    <source>
        <dbReference type="Proteomes" id="UP001642260"/>
    </source>
</evidence>
<sequence>MDKKRPTDEEMAAEKPLKPVLQKPPGFRDEQSPPAASAEPSGSASFPRRRPRPMHPAPIYAEKTRRRSRCRVFCCCFCIFFAVILLLLLIAGAVFFFWYSPKLPVVRLASFRTSNFNFSSGKTDDGWSFLTADAATMLDFRNPNGKLGFYYGDADVAVILGEKDFETNLGSTKVKGFVQKPGNRTAVIIRTRVRTQQVDDPTAKRLRTELKSKKLLVKVSAKTKVGLAVGSRRIVTLGVSLKCGGVRLQTLDSQMAKCTITVLKWYVLLI</sequence>
<dbReference type="Proteomes" id="UP001642260">
    <property type="component" value="Unassembled WGS sequence"/>
</dbReference>
<name>A0ABC8J4H1_ERUVS</name>